<keyword evidence="6 7" id="KW-0472">Membrane</keyword>
<dbReference type="InterPro" id="IPR034026">
    <property type="entry name" value="EssA"/>
</dbReference>
<evidence type="ECO:0000256" key="4">
    <source>
        <dbReference type="ARBA" id="ARBA00022692"/>
    </source>
</evidence>
<keyword evidence="4 7" id="KW-0812">Transmembrane</keyword>
<evidence type="ECO:0000256" key="5">
    <source>
        <dbReference type="ARBA" id="ARBA00022989"/>
    </source>
</evidence>
<evidence type="ECO:0000256" key="3">
    <source>
        <dbReference type="ARBA" id="ARBA00022475"/>
    </source>
</evidence>
<comment type="subcellular location">
    <subcellularLocation>
        <location evidence="1">Cell membrane</location>
        <topology evidence="1">Single-pass membrane protein</topology>
    </subcellularLocation>
</comment>
<dbReference type="Pfam" id="PF10661">
    <property type="entry name" value="EssA"/>
    <property type="match status" value="1"/>
</dbReference>
<dbReference type="InterPro" id="IPR018920">
    <property type="entry name" value="EssA/YueC"/>
</dbReference>
<comment type="similarity">
    <text evidence="2">Belongs to the EssA family.</text>
</comment>
<accession>A0ABT9ZGB3</accession>
<evidence type="ECO:0000313" key="9">
    <source>
        <dbReference type="Proteomes" id="UP001234495"/>
    </source>
</evidence>
<evidence type="ECO:0000256" key="7">
    <source>
        <dbReference type="SAM" id="Phobius"/>
    </source>
</evidence>
<dbReference type="RefSeq" id="WP_307340869.1">
    <property type="nucleotide sequence ID" value="NZ_JAUSUD010000008.1"/>
</dbReference>
<gene>
    <name evidence="8" type="ORF">J2S19_002098</name>
</gene>
<evidence type="ECO:0000256" key="6">
    <source>
        <dbReference type="ARBA" id="ARBA00023136"/>
    </source>
</evidence>
<reference evidence="8 9" key="1">
    <citation type="submission" date="2023-07" db="EMBL/GenBank/DDBJ databases">
        <title>Genomic Encyclopedia of Type Strains, Phase IV (KMG-IV): sequencing the most valuable type-strain genomes for metagenomic binning, comparative biology and taxonomic classification.</title>
        <authorList>
            <person name="Goeker M."/>
        </authorList>
    </citation>
    <scope>NUCLEOTIDE SEQUENCE [LARGE SCALE GENOMIC DNA]</scope>
    <source>
        <strain evidence="8 9">DSM 29005</strain>
    </source>
</reference>
<evidence type="ECO:0000256" key="1">
    <source>
        <dbReference type="ARBA" id="ARBA00004162"/>
    </source>
</evidence>
<evidence type="ECO:0000256" key="2">
    <source>
        <dbReference type="ARBA" id="ARBA00008570"/>
    </source>
</evidence>
<proteinExistence type="inferred from homology"/>
<keyword evidence="9" id="KW-1185">Reference proteome</keyword>
<protein>
    <submittedName>
        <fullName evidence="8">Type VII secretion protein EssA</fullName>
    </submittedName>
</protein>
<keyword evidence="3" id="KW-1003">Cell membrane</keyword>
<name>A0ABT9ZGB3_9BACI</name>
<dbReference type="Proteomes" id="UP001234495">
    <property type="component" value="Unassembled WGS sequence"/>
</dbReference>
<keyword evidence="5 7" id="KW-1133">Transmembrane helix</keyword>
<organism evidence="8 9">
    <name type="scientific">Metabacillus malikii</name>
    <dbReference type="NCBI Taxonomy" id="1504265"/>
    <lineage>
        <taxon>Bacteria</taxon>
        <taxon>Bacillati</taxon>
        <taxon>Bacillota</taxon>
        <taxon>Bacilli</taxon>
        <taxon>Bacillales</taxon>
        <taxon>Bacillaceae</taxon>
        <taxon>Metabacillus</taxon>
    </lineage>
</organism>
<comment type="caution">
    <text evidence="8">The sequence shown here is derived from an EMBL/GenBank/DDBJ whole genome shotgun (WGS) entry which is preliminary data.</text>
</comment>
<dbReference type="NCBIfam" id="TIGR03927">
    <property type="entry name" value="T7SS_EssA_Firm"/>
    <property type="match status" value="1"/>
</dbReference>
<feature type="transmembrane region" description="Helical" evidence="7">
    <location>
        <begin position="136"/>
        <end position="157"/>
    </location>
</feature>
<evidence type="ECO:0000313" key="8">
    <source>
        <dbReference type="EMBL" id="MDQ0230841.1"/>
    </source>
</evidence>
<sequence length="167" mass="18658">MKHRAFLFMLILFLITMVVHLTMTDVVYANPPSIDELEPNQYEKKTVKTNKSLLHDESASTTVRSKIPEHIRELSFEGGTSTNDNHIASLFLNETANRNTIQSKAVEMNLFTATISGMNNQLEEEVTSSSTLSISILIWVLVGICSVALVIVLYIWGVSSSKKQVIK</sequence>
<dbReference type="EMBL" id="JAUSUD010000008">
    <property type="protein sequence ID" value="MDQ0230841.1"/>
    <property type="molecule type" value="Genomic_DNA"/>
</dbReference>